<dbReference type="InterPro" id="IPR000834">
    <property type="entry name" value="Peptidase_M14"/>
</dbReference>
<evidence type="ECO:0000256" key="7">
    <source>
        <dbReference type="ARBA" id="ARBA00023049"/>
    </source>
</evidence>
<dbReference type="PANTHER" id="PTHR11705">
    <property type="entry name" value="PROTEASE FAMILY M14 CARBOXYPEPTIDASE A,B"/>
    <property type="match status" value="1"/>
</dbReference>
<dbReference type="EMBL" id="QKZI01000001">
    <property type="protein sequence ID" value="PZX08350.1"/>
    <property type="molecule type" value="Genomic_DNA"/>
</dbReference>
<organism evidence="11 12">
    <name type="scientific">Psychrobacillus insolitus</name>
    <dbReference type="NCBI Taxonomy" id="1461"/>
    <lineage>
        <taxon>Bacteria</taxon>
        <taxon>Bacillati</taxon>
        <taxon>Bacillota</taxon>
        <taxon>Bacilli</taxon>
        <taxon>Bacillales</taxon>
        <taxon>Bacillaceae</taxon>
        <taxon>Psychrobacillus</taxon>
    </lineage>
</organism>
<dbReference type="GO" id="GO:0005615">
    <property type="term" value="C:extracellular space"/>
    <property type="evidence" value="ECO:0007669"/>
    <property type="project" value="TreeGrafter"/>
</dbReference>
<evidence type="ECO:0000256" key="2">
    <source>
        <dbReference type="ARBA" id="ARBA00005988"/>
    </source>
</evidence>
<reference evidence="11 12" key="1">
    <citation type="submission" date="2018-06" db="EMBL/GenBank/DDBJ databases">
        <title>Genomic Encyclopedia of Type Strains, Phase IV (KMG-IV): sequencing the most valuable type-strain genomes for metagenomic binning, comparative biology and taxonomic classification.</title>
        <authorList>
            <person name="Goeker M."/>
        </authorList>
    </citation>
    <scope>NUCLEOTIDE SEQUENCE [LARGE SCALE GENOMIC DNA]</scope>
    <source>
        <strain evidence="11 12">DSM 5</strain>
    </source>
</reference>
<evidence type="ECO:0000256" key="3">
    <source>
        <dbReference type="ARBA" id="ARBA00022670"/>
    </source>
</evidence>
<dbReference type="PROSITE" id="PS52035">
    <property type="entry name" value="PEPTIDASE_M14"/>
    <property type="match status" value="1"/>
</dbReference>
<dbReference type="PROSITE" id="PS00132">
    <property type="entry name" value="CARBOXYPEPT_ZN_1"/>
    <property type="match status" value="1"/>
</dbReference>
<evidence type="ECO:0000256" key="4">
    <source>
        <dbReference type="ARBA" id="ARBA00022723"/>
    </source>
</evidence>
<comment type="cofactor">
    <cofactor evidence="1">
        <name>Zn(2+)</name>
        <dbReference type="ChEBI" id="CHEBI:29105"/>
    </cofactor>
</comment>
<evidence type="ECO:0000259" key="10">
    <source>
        <dbReference type="PROSITE" id="PS52035"/>
    </source>
</evidence>
<dbReference type="InterPro" id="IPR057246">
    <property type="entry name" value="CARBOXYPEPT_ZN_1"/>
</dbReference>
<keyword evidence="5" id="KW-0378">Hydrolase</keyword>
<evidence type="ECO:0000256" key="9">
    <source>
        <dbReference type="SAM" id="SignalP"/>
    </source>
</evidence>
<dbReference type="GO" id="GO:0006508">
    <property type="term" value="P:proteolysis"/>
    <property type="evidence" value="ECO:0007669"/>
    <property type="project" value="UniProtKB-KW"/>
</dbReference>
<dbReference type="SMART" id="SM00287">
    <property type="entry name" value="SH3b"/>
    <property type="match status" value="3"/>
</dbReference>
<dbReference type="Pfam" id="PF08239">
    <property type="entry name" value="SH3_3"/>
    <property type="match status" value="2"/>
</dbReference>
<accession>A0A2W7MNT1</accession>
<dbReference type="OrthoDB" id="9802862at2"/>
<keyword evidence="9" id="KW-0732">Signal</keyword>
<comment type="similarity">
    <text evidence="2 8">Belongs to the peptidase M14 family.</text>
</comment>
<protein>
    <submittedName>
        <fullName evidence="11">G-D-glutamyl-meso-diaminopimelate peptidase</fullName>
    </submittedName>
</protein>
<keyword evidence="12" id="KW-1185">Reference proteome</keyword>
<feature type="signal peptide" evidence="9">
    <location>
        <begin position="1"/>
        <end position="22"/>
    </location>
</feature>
<keyword evidence="4" id="KW-0479">Metal-binding</keyword>
<dbReference type="Proteomes" id="UP000248646">
    <property type="component" value="Unassembled WGS sequence"/>
</dbReference>
<dbReference type="Gene3D" id="2.30.30.40">
    <property type="entry name" value="SH3 Domains"/>
    <property type="match status" value="3"/>
</dbReference>
<keyword evidence="3" id="KW-0645">Protease</keyword>
<evidence type="ECO:0000256" key="8">
    <source>
        <dbReference type="PROSITE-ProRule" id="PRU01379"/>
    </source>
</evidence>
<dbReference type="Gene3D" id="3.40.630.10">
    <property type="entry name" value="Zn peptidases"/>
    <property type="match status" value="1"/>
</dbReference>
<dbReference type="GO" id="GO:0008270">
    <property type="term" value="F:zinc ion binding"/>
    <property type="evidence" value="ECO:0007669"/>
    <property type="project" value="InterPro"/>
</dbReference>
<feature type="chain" id="PRO_5039317636" evidence="9">
    <location>
        <begin position="23"/>
        <end position="534"/>
    </location>
</feature>
<evidence type="ECO:0000313" key="12">
    <source>
        <dbReference type="Proteomes" id="UP000248646"/>
    </source>
</evidence>
<evidence type="ECO:0000256" key="6">
    <source>
        <dbReference type="ARBA" id="ARBA00022833"/>
    </source>
</evidence>
<evidence type="ECO:0000256" key="1">
    <source>
        <dbReference type="ARBA" id="ARBA00001947"/>
    </source>
</evidence>
<name>A0A2W7MNT1_9BACI</name>
<dbReference type="SMART" id="SM00631">
    <property type="entry name" value="Zn_pept"/>
    <property type="match status" value="1"/>
</dbReference>
<keyword evidence="7" id="KW-0482">Metalloprotease</keyword>
<dbReference type="PRINTS" id="PR00765">
    <property type="entry name" value="CRBOXYPTASEA"/>
</dbReference>
<evidence type="ECO:0000256" key="5">
    <source>
        <dbReference type="ARBA" id="ARBA00022801"/>
    </source>
</evidence>
<comment type="caution">
    <text evidence="8">Lacks conserved residue(s) required for the propagation of feature annotation.</text>
</comment>
<comment type="caution">
    <text evidence="11">The sequence shown here is derived from an EMBL/GenBank/DDBJ whole genome shotgun (WGS) entry which is preliminary data.</text>
</comment>
<dbReference type="GO" id="GO:0004181">
    <property type="term" value="F:metallocarboxypeptidase activity"/>
    <property type="evidence" value="ECO:0007669"/>
    <property type="project" value="InterPro"/>
</dbReference>
<keyword evidence="6" id="KW-0862">Zinc</keyword>
<dbReference type="InterPro" id="IPR003646">
    <property type="entry name" value="SH3-like_bac-type"/>
</dbReference>
<dbReference type="PANTHER" id="PTHR11705:SF143">
    <property type="entry name" value="SLL0236 PROTEIN"/>
    <property type="match status" value="1"/>
</dbReference>
<dbReference type="Pfam" id="PF00246">
    <property type="entry name" value="Peptidase_M14"/>
    <property type="match status" value="1"/>
</dbReference>
<dbReference type="SUPFAM" id="SSF53187">
    <property type="entry name" value="Zn-dependent exopeptidases"/>
    <property type="match status" value="1"/>
</dbReference>
<feature type="domain" description="Peptidase M14" evidence="10">
    <location>
        <begin position="238"/>
        <end position="534"/>
    </location>
</feature>
<gene>
    <name evidence="11" type="ORF">C7437_1011474</name>
</gene>
<dbReference type="AlphaFoldDB" id="A0A2W7MNT1"/>
<evidence type="ECO:0000313" key="11">
    <source>
        <dbReference type="EMBL" id="PZX08350.1"/>
    </source>
</evidence>
<sequence length="534" mass="58505">MKKSLKQLGAFLILLLIWNSYTNVTEASTFREVYTVNSGSGVLLREAPSTGSTSIQHLTNGTFGTVFSIDANGWARIQVDGVTGYAPINFFKKATGTIKIANSIGGLIVRESPSPTSKNLATLKYKMIIEEFSARGGWSFVQYGNITGYVASNFIGKPITYPAIVASKSGLVVKNIASTSGASIAAIPNGKKVEVHSELMGWAYVSVGDTKGYVVASFLTKEMPVTIPSTNNLINPKQVITHKEMTTFLQQIAAKYPRFTELKQIGTSVEKRPIYAIRIGNGKKEVLFDASIHAREHMTTNVLLEMIDTYSANYASGSSYLGFNVRSVLDKTAIWFVPMMNPDGVTLVQLGANAVANKASVLSINGSSDFNRWKSNIRGVDLNDNFDSEWSKISNSRPGPSYMQYRGPYAFSEPEAKALGNFMTSRPFKTNISYHSSGQIIYWFNYQKALELSRDRGLAGQLSQLTGYKVMPPQYLTGSGASADYFIQETGMPGIVLEISPYVGEKPIPLSNWDLIWKQNAKVGLYVANEAAKR</sequence>
<dbReference type="RefSeq" id="WP_111438932.1">
    <property type="nucleotide sequence ID" value="NZ_QKZI01000001.1"/>
</dbReference>
<proteinExistence type="inferred from homology"/>